<feature type="chain" id="PRO_5045299423" description="Argininosuccinate lyase" evidence="1">
    <location>
        <begin position="25"/>
        <end position="122"/>
    </location>
</feature>
<comment type="caution">
    <text evidence="2">The sequence shown here is derived from an EMBL/GenBank/DDBJ whole genome shotgun (WGS) entry which is preliminary data.</text>
</comment>
<keyword evidence="1" id="KW-0732">Signal</keyword>
<gene>
    <name evidence="2" type="ORF">ACFQND_20180</name>
</gene>
<sequence>MKIVKHVLFASTLASLMVSASALAGDADFTLVNRTGITLREIYISPANRNSWGNDRMGEGVLDNGKSRLFRFSDKSACKQDLKVVFDDDSGDVVWRNFDLCEIDKVTLKFNKSTRAATADIE</sequence>
<accession>A0ABW1U4F4</accession>
<reference evidence="3" key="1">
    <citation type="journal article" date="2019" name="Int. J. Syst. Evol. Microbiol.">
        <title>The Global Catalogue of Microorganisms (GCM) 10K type strain sequencing project: providing services to taxonomists for standard genome sequencing and annotation.</title>
        <authorList>
            <consortium name="The Broad Institute Genomics Platform"/>
            <consortium name="The Broad Institute Genome Sequencing Center for Infectious Disease"/>
            <person name="Wu L."/>
            <person name="Ma J."/>
        </authorList>
    </citation>
    <scope>NUCLEOTIDE SEQUENCE [LARGE SCALE GENOMIC DNA]</scope>
    <source>
        <strain evidence="3">CCUG 39402</strain>
    </source>
</reference>
<evidence type="ECO:0008006" key="4">
    <source>
        <dbReference type="Google" id="ProtNLM"/>
    </source>
</evidence>
<proteinExistence type="predicted"/>
<name>A0ABW1U4F4_9BURK</name>
<evidence type="ECO:0000256" key="1">
    <source>
        <dbReference type="SAM" id="SignalP"/>
    </source>
</evidence>
<feature type="signal peptide" evidence="1">
    <location>
        <begin position="1"/>
        <end position="24"/>
    </location>
</feature>
<organism evidence="2 3">
    <name type="scientific">Polaromonas aquatica</name>
    <dbReference type="NCBI Taxonomy" id="332657"/>
    <lineage>
        <taxon>Bacteria</taxon>
        <taxon>Pseudomonadati</taxon>
        <taxon>Pseudomonadota</taxon>
        <taxon>Betaproteobacteria</taxon>
        <taxon>Burkholderiales</taxon>
        <taxon>Comamonadaceae</taxon>
        <taxon>Polaromonas</taxon>
    </lineage>
</organism>
<dbReference type="Proteomes" id="UP001596270">
    <property type="component" value="Unassembled WGS sequence"/>
</dbReference>
<keyword evidence="3" id="KW-1185">Reference proteome</keyword>
<evidence type="ECO:0000313" key="3">
    <source>
        <dbReference type="Proteomes" id="UP001596270"/>
    </source>
</evidence>
<evidence type="ECO:0000313" key="2">
    <source>
        <dbReference type="EMBL" id="MFC6283551.1"/>
    </source>
</evidence>
<protein>
    <recommendedName>
        <fullName evidence="4">Argininosuccinate lyase</fullName>
    </recommendedName>
</protein>
<dbReference type="RefSeq" id="WP_371438177.1">
    <property type="nucleotide sequence ID" value="NZ_JBHSRS010000083.1"/>
</dbReference>
<dbReference type="EMBL" id="JBHSRS010000083">
    <property type="protein sequence ID" value="MFC6283551.1"/>
    <property type="molecule type" value="Genomic_DNA"/>
</dbReference>